<reference evidence="14" key="1">
    <citation type="submission" date="2020-02" db="EMBL/GenBank/DDBJ databases">
        <authorList>
            <person name="Fontana A."/>
            <person name="Patrone V."/>
            <person name="Morelli L."/>
        </authorList>
    </citation>
    <scope>NUCLEOTIDE SEQUENCE</scope>
    <source>
        <strain evidence="13">CCUG 30943</strain>
        <strain evidence="14">CCUG 43002</strain>
    </source>
</reference>
<sequence>MSERILIIGGSANDFGRETESDAASYQVVKGLRRRGHEIVIVDDNPFGFTTERDDVTVIETELTAPNLVKVIVEQGITAMVASVGGSTAVRLSAEIVELLGDSAPKVLGMTLPVMQATQNTKYLQERLTKLKLPAIQTRLASNVSEVFDAAREFDLPVVVRSVAPVGQTIRLQVEDVEELEGAAETALNRSLTHQVNVDKSIRGYQEIAMVVVRDKRDTTLLIGGVEDMDPVGIHSADSIAITPVQTLPDPVFQQLRNAAFTVARGFNVVGLLEVRFAVNPTTEEYVITRLTPYFDRTSAMLVAATGYPLVPVIAGLMMGETLDKVRVPSIYAEHTALLEPTMDHIVIRFPVFAFGELESAGIQTENRLDTVQKSVGATIGVGRSVEEALEKAIRAAHFNNRNFSPTVMNALTDNEIIEQLIHPRDNRILVLLEAIRRGYTVDELAELTKINAFYFYKLERINNLESAVKDHPWDTDTLQQAKYYGLSDGLVAKLWDEKYEAVRRYRWDNGILPTYKAFEPSAGEFEESVSQFYSTFETENESERLGDDSALVIGTGAFRLGDGAAASYTMAMVADELSRQGIKTVLMNNNPTDLTFIPQLAHKQYYEPLEISDVMNVIEIEQPTRVFVPGNRIKLITSLRKMGVNVQVIAKEKYLPSSMLSDGQQTIVNYFYDGLELHVIGVGHQDNGGIFFDQSAMTDSLWQSLPRPEMTLDTAGLYQLVTDRLPLDHEVTADDIRPMPFTHIAFLDKVTGVSWLRLIVRYMLNKQTTADEEMVDNLKDLSWRIKTARLRYRDADFAEHMNIQQTLDNGRFAMGATYQVL</sequence>
<feature type="domain" description="ATP-grasp" evidence="12">
    <location>
        <begin position="125"/>
        <end position="319"/>
    </location>
</feature>
<dbReference type="Pfam" id="PF02786">
    <property type="entry name" value="CPSase_L_D2"/>
    <property type="match status" value="1"/>
</dbReference>
<dbReference type="GO" id="GO:0006541">
    <property type="term" value="P:glutamine metabolic process"/>
    <property type="evidence" value="ECO:0007669"/>
    <property type="project" value="TreeGrafter"/>
</dbReference>
<dbReference type="PRINTS" id="PR00098">
    <property type="entry name" value="CPSASE"/>
</dbReference>
<gene>
    <name evidence="14" type="ORF">HAU20_05370</name>
    <name evidence="13" type="ORF">HAU43_08125</name>
</gene>
<dbReference type="SUPFAM" id="SSF48108">
    <property type="entry name" value="Carbamoyl phosphate synthetase, large subunit connection domain"/>
    <property type="match status" value="1"/>
</dbReference>
<dbReference type="InterPro" id="IPR005480">
    <property type="entry name" value="CPSase_lsu_oligo"/>
</dbReference>
<dbReference type="SUPFAM" id="SSF52440">
    <property type="entry name" value="PreATP-grasp domain"/>
    <property type="match status" value="2"/>
</dbReference>
<evidence type="ECO:0000256" key="1">
    <source>
        <dbReference type="ARBA" id="ARBA00001936"/>
    </source>
</evidence>
<keyword evidence="15" id="KW-1185">Reference proteome</keyword>
<comment type="catalytic activity">
    <reaction evidence="10">
        <text>hydrogencarbonate + NH4(+) + 2 ATP = carbamoyl phosphate + 2 ADP + phosphate + 2 H(+)</text>
        <dbReference type="Rhea" id="RHEA:18029"/>
        <dbReference type="ChEBI" id="CHEBI:15378"/>
        <dbReference type="ChEBI" id="CHEBI:17544"/>
        <dbReference type="ChEBI" id="CHEBI:28938"/>
        <dbReference type="ChEBI" id="CHEBI:30616"/>
        <dbReference type="ChEBI" id="CHEBI:43474"/>
        <dbReference type="ChEBI" id="CHEBI:58228"/>
        <dbReference type="ChEBI" id="CHEBI:456216"/>
        <dbReference type="EC" id="6.3.4.16"/>
    </reaction>
</comment>
<evidence type="ECO:0000256" key="10">
    <source>
        <dbReference type="ARBA" id="ARBA00047359"/>
    </source>
</evidence>
<keyword evidence="7 11" id="KW-0067">ATP-binding</keyword>
<keyword evidence="6 11" id="KW-0547">Nucleotide-binding</keyword>
<dbReference type="Gene3D" id="1.10.1030.10">
    <property type="entry name" value="Carbamoyl-phosphate synthetase, large subunit oligomerisation domain"/>
    <property type="match status" value="1"/>
</dbReference>
<organism evidence="14 15">
    <name type="scientific">Weissella confusa</name>
    <name type="common">Lactobacillus confusus</name>
    <dbReference type="NCBI Taxonomy" id="1583"/>
    <lineage>
        <taxon>Bacteria</taxon>
        <taxon>Bacillati</taxon>
        <taxon>Bacillota</taxon>
        <taxon>Bacilli</taxon>
        <taxon>Lactobacillales</taxon>
        <taxon>Lactobacillaceae</taxon>
        <taxon>Weissella</taxon>
    </lineage>
</organism>
<dbReference type="GO" id="GO:0004087">
    <property type="term" value="F:carbamoyl-phosphate synthase (ammonia) activity"/>
    <property type="evidence" value="ECO:0007669"/>
    <property type="project" value="UniProtKB-EC"/>
</dbReference>
<dbReference type="GO" id="GO:0005524">
    <property type="term" value="F:ATP binding"/>
    <property type="evidence" value="ECO:0007669"/>
    <property type="project" value="UniProtKB-UniRule"/>
</dbReference>
<evidence type="ECO:0000256" key="8">
    <source>
        <dbReference type="ARBA" id="ARBA00023211"/>
    </source>
</evidence>
<evidence type="ECO:0000259" key="12">
    <source>
        <dbReference type="PROSITE" id="PS50975"/>
    </source>
</evidence>
<dbReference type="GO" id="GO:0046872">
    <property type="term" value="F:metal ion binding"/>
    <property type="evidence" value="ECO:0007669"/>
    <property type="project" value="InterPro"/>
</dbReference>
<evidence type="ECO:0000256" key="6">
    <source>
        <dbReference type="ARBA" id="ARBA00022741"/>
    </source>
</evidence>
<dbReference type="AlphaFoldDB" id="A0A4Z0RHX6"/>
<evidence type="ECO:0000313" key="13">
    <source>
        <dbReference type="EMBL" id="MBJ7633050.1"/>
    </source>
</evidence>
<accession>A0A4Z0RHX6</accession>
<dbReference type="InterPro" id="IPR011761">
    <property type="entry name" value="ATP-grasp"/>
</dbReference>
<dbReference type="InterPro" id="IPR016185">
    <property type="entry name" value="PreATP-grasp_dom_sf"/>
</dbReference>
<evidence type="ECO:0000256" key="9">
    <source>
        <dbReference type="ARBA" id="ARBA00044063"/>
    </source>
</evidence>
<evidence type="ECO:0000256" key="3">
    <source>
        <dbReference type="ARBA" id="ARBA00009799"/>
    </source>
</evidence>
<dbReference type="EMBL" id="JAAOCP010000005">
    <property type="protein sequence ID" value="MBJ7638820.1"/>
    <property type="molecule type" value="Genomic_DNA"/>
</dbReference>
<dbReference type="EC" id="6.3.4.16" evidence="9"/>
<evidence type="ECO:0000256" key="5">
    <source>
        <dbReference type="ARBA" id="ARBA00022737"/>
    </source>
</evidence>
<dbReference type="Pfam" id="PF02787">
    <property type="entry name" value="CPSase_L_D3"/>
    <property type="match status" value="1"/>
</dbReference>
<reference evidence="14 15" key="2">
    <citation type="journal article" date="2021" name="Int. J. Food Microbiol.">
        <title>Safety demonstration of a microbial species for use in the food chain: Weissella confusa.</title>
        <authorList>
            <person name="Bourdichon F."/>
            <person name="Patrone V."/>
            <person name="Fontana A."/>
            <person name="Milani G."/>
            <person name="Morelli L."/>
        </authorList>
    </citation>
    <scope>NUCLEOTIDE SEQUENCE [LARGE SCALE GENOMIC DNA]</scope>
    <source>
        <strain evidence="13">CCUG 30943</strain>
        <strain evidence="14 15">CCUG 43002</strain>
    </source>
</reference>
<comment type="cofactor">
    <cofactor evidence="2">
        <name>Mg(2+)</name>
        <dbReference type="ChEBI" id="CHEBI:18420"/>
    </cofactor>
</comment>
<evidence type="ECO:0000256" key="2">
    <source>
        <dbReference type="ARBA" id="ARBA00001946"/>
    </source>
</evidence>
<dbReference type="Gene3D" id="3.40.50.20">
    <property type="match status" value="2"/>
</dbReference>
<dbReference type="InterPro" id="IPR036897">
    <property type="entry name" value="CarbamoylP_synth_lsu_oligo_sf"/>
</dbReference>
<dbReference type="Proteomes" id="UP000728106">
    <property type="component" value="Unassembled WGS sequence"/>
</dbReference>
<dbReference type="InterPro" id="IPR013815">
    <property type="entry name" value="ATP_grasp_subdomain_1"/>
</dbReference>
<proteinExistence type="inferred from homology"/>
<comment type="similarity">
    <text evidence="3">Belongs to the CarB family.</text>
</comment>
<keyword evidence="5" id="KW-0677">Repeat</keyword>
<dbReference type="PANTHER" id="PTHR11405:SF53">
    <property type="entry name" value="CARBAMOYL-PHOSPHATE SYNTHASE [AMMONIA], MITOCHONDRIAL"/>
    <property type="match status" value="1"/>
</dbReference>
<keyword evidence="8" id="KW-0464">Manganese</keyword>
<dbReference type="InterPro" id="IPR005483">
    <property type="entry name" value="CPSase_dom"/>
</dbReference>
<dbReference type="Gene3D" id="3.30.470.20">
    <property type="entry name" value="ATP-grasp fold, B domain"/>
    <property type="match status" value="1"/>
</dbReference>
<evidence type="ECO:0000256" key="7">
    <source>
        <dbReference type="ARBA" id="ARBA00022840"/>
    </source>
</evidence>
<evidence type="ECO:0000256" key="11">
    <source>
        <dbReference type="PROSITE-ProRule" id="PRU00409"/>
    </source>
</evidence>
<dbReference type="InterPro" id="IPR058047">
    <property type="entry name" value="CPSase_preATP-grasp"/>
</dbReference>
<comment type="cofactor">
    <cofactor evidence="1">
        <name>Mn(2+)</name>
        <dbReference type="ChEBI" id="CHEBI:29035"/>
    </cofactor>
</comment>
<dbReference type="EMBL" id="JAAOCX010000010">
    <property type="protein sequence ID" value="MBJ7633050.1"/>
    <property type="molecule type" value="Genomic_DNA"/>
</dbReference>
<dbReference type="Pfam" id="PF25596">
    <property type="entry name" value="CPSase_L_D1"/>
    <property type="match status" value="2"/>
</dbReference>
<dbReference type="GO" id="GO:0005737">
    <property type="term" value="C:cytoplasm"/>
    <property type="evidence" value="ECO:0007669"/>
    <property type="project" value="TreeGrafter"/>
</dbReference>
<dbReference type="RefSeq" id="WP_056973699.1">
    <property type="nucleotide sequence ID" value="NZ_ALXH01000112.1"/>
</dbReference>
<dbReference type="OrthoDB" id="9804197at2"/>
<name>A0A4Z0RHX6_WEICO</name>
<comment type="caution">
    <text evidence="14">The sequence shown here is derived from an EMBL/GenBank/DDBJ whole genome shotgun (WGS) entry which is preliminary data.</text>
</comment>
<dbReference type="PROSITE" id="PS50975">
    <property type="entry name" value="ATP_GRASP"/>
    <property type="match status" value="1"/>
</dbReference>
<evidence type="ECO:0000313" key="14">
    <source>
        <dbReference type="EMBL" id="MBJ7638820.1"/>
    </source>
</evidence>
<dbReference type="SUPFAM" id="SSF56059">
    <property type="entry name" value="Glutathione synthetase ATP-binding domain-like"/>
    <property type="match status" value="1"/>
</dbReference>
<evidence type="ECO:0000313" key="15">
    <source>
        <dbReference type="Proteomes" id="UP000728106"/>
    </source>
</evidence>
<dbReference type="InterPro" id="IPR005479">
    <property type="entry name" value="CPAse_ATP-bd"/>
</dbReference>
<keyword evidence="4" id="KW-0436">Ligase</keyword>
<protein>
    <recommendedName>
        <fullName evidence="9">carbamoyl-phosphate synthase (ammonia)</fullName>
        <ecNumber evidence="9">6.3.4.16</ecNumber>
    </recommendedName>
</protein>
<dbReference type="SMART" id="SM01096">
    <property type="entry name" value="CPSase_L_D3"/>
    <property type="match status" value="1"/>
</dbReference>
<dbReference type="PANTHER" id="PTHR11405">
    <property type="entry name" value="CARBAMOYLTRANSFERASE FAMILY MEMBER"/>
    <property type="match status" value="1"/>
</dbReference>
<dbReference type="GO" id="GO:0004088">
    <property type="term" value="F:carbamoyl-phosphate synthase (glutamine-hydrolyzing) activity"/>
    <property type="evidence" value="ECO:0007669"/>
    <property type="project" value="TreeGrafter"/>
</dbReference>
<dbReference type="Proteomes" id="UP000808038">
    <property type="component" value="Unassembled WGS sequence"/>
</dbReference>
<dbReference type="Gene3D" id="3.30.1490.20">
    <property type="entry name" value="ATP-grasp fold, A domain"/>
    <property type="match status" value="1"/>
</dbReference>
<evidence type="ECO:0000256" key="4">
    <source>
        <dbReference type="ARBA" id="ARBA00022598"/>
    </source>
</evidence>